<evidence type="ECO:0000313" key="16">
    <source>
        <dbReference type="Proteomes" id="UP000249396"/>
    </source>
</evidence>
<dbReference type="PANTHER" id="PTHR35864:SF1">
    <property type="entry name" value="ZINC METALLOPROTEASE YWHC-RELATED"/>
    <property type="match status" value="1"/>
</dbReference>
<dbReference type="AlphaFoldDB" id="A0A2W4T4T5"/>
<dbReference type="CDD" id="cd06158">
    <property type="entry name" value="S2P-M50_like_1"/>
    <property type="match status" value="1"/>
</dbReference>
<dbReference type="InterPro" id="IPR044537">
    <property type="entry name" value="Rip2-like"/>
</dbReference>
<comment type="subcellular location">
    <subcellularLocation>
        <location evidence="2">Cell membrane</location>
        <topology evidence="2">Multi-pass membrane protein</topology>
    </subcellularLocation>
</comment>
<keyword evidence="11" id="KW-0482">Metalloprotease</keyword>
<accession>A0A2W4T4T5</accession>
<feature type="transmembrane region" description="Helical" evidence="13">
    <location>
        <begin position="12"/>
        <end position="32"/>
    </location>
</feature>
<name>A0A2W4T4T5_9GAMM</name>
<evidence type="ECO:0000256" key="13">
    <source>
        <dbReference type="SAM" id="Phobius"/>
    </source>
</evidence>
<sequence length="215" mass="23816">MQELTLIQKITIWALPVLFAITLHEVAHGWVAKKFGDRTAERLGRLSLNPLQHIDPIGTLLVPGLMLLFSNMIFGWAKPVPVDFGKLRNPRRDMVWVAIAGPAANLLMAIFWALMIRLAILLHSEFLSQPLGLMGQAGIGINVVLMVLNLLPVPPLDGGRIALGLLPPRMAYQYSKIEPYGLYILLFLMMTNLLWVFMGVPVSLFQALMNGIAGI</sequence>
<keyword evidence="4" id="KW-1003">Cell membrane</keyword>
<evidence type="ECO:0000256" key="4">
    <source>
        <dbReference type="ARBA" id="ARBA00022475"/>
    </source>
</evidence>
<dbReference type="Proteomes" id="UP000249396">
    <property type="component" value="Unassembled WGS sequence"/>
</dbReference>
<evidence type="ECO:0000256" key="7">
    <source>
        <dbReference type="ARBA" id="ARBA00022723"/>
    </source>
</evidence>
<dbReference type="GO" id="GO:0005886">
    <property type="term" value="C:plasma membrane"/>
    <property type="evidence" value="ECO:0007669"/>
    <property type="project" value="UniProtKB-SubCell"/>
</dbReference>
<evidence type="ECO:0000256" key="12">
    <source>
        <dbReference type="ARBA" id="ARBA00023136"/>
    </source>
</evidence>
<protein>
    <submittedName>
        <fullName evidence="15">Site-2 protease family protein</fullName>
    </submittedName>
</protein>
<evidence type="ECO:0000256" key="8">
    <source>
        <dbReference type="ARBA" id="ARBA00022801"/>
    </source>
</evidence>
<evidence type="ECO:0000256" key="1">
    <source>
        <dbReference type="ARBA" id="ARBA00001947"/>
    </source>
</evidence>
<proteinExistence type="inferred from homology"/>
<dbReference type="PANTHER" id="PTHR35864">
    <property type="entry name" value="ZINC METALLOPROTEASE MJ0611-RELATED"/>
    <property type="match status" value="1"/>
</dbReference>
<dbReference type="GO" id="GO:0046872">
    <property type="term" value="F:metal ion binding"/>
    <property type="evidence" value="ECO:0007669"/>
    <property type="project" value="UniProtKB-KW"/>
</dbReference>
<comment type="caution">
    <text evidence="15">The sequence shown here is derived from an EMBL/GenBank/DDBJ whole genome shotgun (WGS) entry which is preliminary data.</text>
</comment>
<dbReference type="InterPro" id="IPR052348">
    <property type="entry name" value="Metallopeptidase_M50B"/>
</dbReference>
<dbReference type="GO" id="GO:0006508">
    <property type="term" value="P:proteolysis"/>
    <property type="evidence" value="ECO:0007669"/>
    <property type="project" value="UniProtKB-KW"/>
</dbReference>
<feature type="transmembrane region" description="Helical" evidence="13">
    <location>
        <begin position="94"/>
        <end position="119"/>
    </location>
</feature>
<feature type="transmembrane region" description="Helical" evidence="13">
    <location>
        <begin position="180"/>
        <end position="205"/>
    </location>
</feature>
<evidence type="ECO:0000256" key="3">
    <source>
        <dbReference type="ARBA" id="ARBA00007931"/>
    </source>
</evidence>
<keyword evidence="9" id="KW-0862">Zinc</keyword>
<evidence type="ECO:0000259" key="14">
    <source>
        <dbReference type="Pfam" id="PF02163"/>
    </source>
</evidence>
<keyword evidence="7" id="KW-0479">Metal-binding</keyword>
<evidence type="ECO:0000256" key="2">
    <source>
        <dbReference type="ARBA" id="ARBA00004651"/>
    </source>
</evidence>
<evidence type="ECO:0000256" key="6">
    <source>
        <dbReference type="ARBA" id="ARBA00022692"/>
    </source>
</evidence>
<dbReference type="GO" id="GO:0008237">
    <property type="term" value="F:metallopeptidase activity"/>
    <property type="evidence" value="ECO:0007669"/>
    <property type="project" value="UniProtKB-KW"/>
</dbReference>
<evidence type="ECO:0000256" key="9">
    <source>
        <dbReference type="ARBA" id="ARBA00022833"/>
    </source>
</evidence>
<keyword evidence="12 13" id="KW-0472">Membrane</keyword>
<comment type="cofactor">
    <cofactor evidence="1">
        <name>Zn(2+)</name>
        <dbReference type="ChEBI" id="CHEBI:29105"/>
    </cofactor>
</comment>
<dbReference type="EMBL" id="QJPH01000292">
    <property type="protein sequence ID" value="PZN79774.1"/>
    <property type="molecule type" value="Genomic_DNA"/>
</dbReference>
<evidence type="ECO:0000313" key="15">
    <source>
        <dbReference type="EMBL" id="PZN79774.1"/>
    </source>
</evidence>
<reference evidence="15 16" key="1">
    <citation type="journal article" date="2018" name="Aquat. Microb. Ecol.">
        <title>Gammaproteobacterial methanotrophs dominate.</title>
        <authorList>
            <person name="Rissanen A.J."/>
            <person name="Saarenheimo J."/>
            <person name="Tiirola M."/>
            <person name="Peura S."/>
            <person name="Aalto S.L."/>
            <person name="Karvinen A."/>
            <person name="Nykanen H."/>
        </authorList>
    </citation>
    <scope>NUCLEOTIDE SEQUENCE [LARGE SCALE GENOMIC DNA]</scope>
    <source>
        <strain evidence="15">AMbin10</strain>
    </source>
</reference>
<evidence type="ECO:0000256" key="11">
    <source>
        <dbReference type="ARBA" id="ARBA00023049"/>
    </source>
</evidence>
<evidence type="ECO:0000256" key="5">
    <source>
        <dbReference type="ARBA" id="ARBA00022670"/>
    </source>
</evidence>
<gene>
    <name evidence="15" type="ORF">DM484_10770</name>
</gene>
<keyword evidence="10 13" id="KW-1133">Transmembrane helix</keyword>
<dbReference type="InterPro" id="IPR008915">
    <property type="entry name" value="Peptidase_M50"/>
</dbReference>
<feature type="transmembrane region" description="Helical" evidence="13">
    <location>
        <begin position="131"/>
        <end position="151"/>
    </location>
</feature>
<dbReference type="Pfam" id="PF02163">
    <property type="entry name" value="Peptidase_M50"/>
    <property type="match status" value="1"/>
</dbReference>
<evidence type="ECO:0000256" key="10">
    <source>
        <dbReference type="ARBA" id="ARBA00022989"/>
    </source>
</evidence>
<organism evidence="15 16">
    <name type="scientific">Candidatus Methylumidiphilus alinenensis</name>
    <dbReference type="NCBI Taxonomy" id="2202197"/>
    <lineage>
        <taxon>Bacteria</taxon>
        <taxon>Pseudomonadati</taxon>
        <taxon>Pseudomonadota</taxon>
        <taxon>Gammaproteobacteria</taxon>
        <taxon>Methylococcales</taxon>
        <taxon>Candidatus Methylumidiphilus</taxon>
    </lineage>
</organism>
<keyword evidence="5 15" id="KW-0645">Protease</keyword>
<feature type="domain" description="Peptidase M50" evidence="14">
    <location>
        <begin position="139"/>
        <end position="190"/>
    </location>
</feature>
<keyword evidence="8" id="KW-0378">Hydrolase</keyword>
<comment type="similarity">
    <text evidence="3">Belongs to the peptidase M50B family.</text>
</comment>
<keyword evidence="6 13" id="KW-0812">Transmembrane</keyword>